<evidence type="ECO:0000313" key="4">
    <source>
        <dbReference type="Proteomes" id="UP000036403"/>
    </source>
</evidence>
<feature type="domain" description="HTH psq-type" evidence="2">
    <location>
        <begin position="13"/>
        <end position="46"/>
    </location>
</feature>
<dbReference type="EMBL" id="LBMM01022089">
    <property type="protein sequence ID" value="KMQ82951.1"/>
    <property type="molecule type" value="Genomic_DNA"/>
</dbReference>
<organism evidence="3 4">
    <name type="scientific">Lasius niger</name>
    <name type="common">Black garden ant</name>
    <dbReference type="NCBI Taxonomy" id="67767"/>
    <lineage>
        <taxon>Eukaryota</taxon>
        <taxon>Metazoa</taxon>
        <taxon>Ecdysozoa</taxon>
        <taxon>Arthropoda</taxon>
        <taxon>Hexapoda</taxon>
        <taxon>Insecta</taxon>
        <taxon>Pterygota</taxon>
        <taxon>Neoptera</taxon>
        <taxon>Endopterygota</taxon>
        <taxon>Hymenoptera</taxon>
        <taxon>Apocrita</taxon>
        <taxon>Aculeata</taxon>
        <taxon>Formicoidea</taxon>
        <taxon>Formicidae</taxon>
        <taxon>Formicinae</taxon>
        <taxon>Lasius</taxon>
        <taxon>Lasius</taxon>
    </lineage>
</organism>
<evidence type="ECO:0000313" key="3">
    <source>
        <dbReference type="EMBL" id="KMQ82951.1"/>
    </source>
</evidence>
<proteinExistence type="predicted"/>
<dbReference type="GO" id="GO:0005634">
    <property type="term" value="C:nucleus"/>
    <property type="evidence" value="ECO:0007669"/>
    <property type="project" value="UniProtKB-SubCell"/>
</dbReference>
<evidence type="ECO:0000256" key="1">
    <source>
        <dbReference type="ARBA" id="ARBA00004123"/>
    </source>
</evidence>
<comment type="subcellular location">
    <subcellularLocation>
        <location evidence="1">Nucleus</location>
    </subcellularLocation>
</comment>
<evidence type="ECO:0000259" key="2">
    <source>
        <dbReference type="Pfam" id="PF05225"/>
    </source>
</evidence>
<name>A0A0J7JYH3_LASNI</name>
<dbReference type="InterPro" id="IPR009057">
    <property type="entry name" value="Homeodomain-like_sf"/>
</dbReference>
<dbReference type="SUPFAM" id="SSF46689">
    <property type="entry name" value="Homeodomain-like"/>
    <property type="match status" value="1"/>
</dbReference>
<dbReference type="PaxDb" id="67767-A0A0J7JYH3"/>
<dbReference type="Pfam" id="PF05225">
    <property type="entry name" value="HTH_psq"/>
    <property type="match status" value="1"/>
</dbReference>
<keyword evidence="4" id="KW-1185">Reference proteome</keyword>
<dbReference type="Gene3D" id="1.10.10.60">
    <property type="entry name" value="Homeodomain-like"/>
    <property type="match status" value="1"/>
</dbReference>
<dbReference type="AlphaFoldDB" id="A0A0J7JYH3"/>
<sequence>MSEIPKQKKGKWTEENMNAALKLLLENKMTQRQAAETFNVSKTTLGNQFRAIQAGKTVNLTPQMGKFKRTFCEELEKQLVSYVKDQDAMPFSKKEFLKFAYDLAKHLNLPHQFKKEKKTAGKQFYYDFIARHPDLSLRTPQSTSIQRMLGFSRHQVERFFNKYTELLAKYNFSASRIHNCD</sequence>
<protein>
    <submittedName>
        <fullName evidence="3">Pogo transposable element with krab domain-like protein</fullName>
    </submittedName>
</protein>
<dbReference type="GO" id="GO:0003677">
    <property type="term" value="F:DNA binding"/>
    <property type="evidence" value="ECO:0007669"/>
    <property type="project" value="InterPro"/>
</dbReference>
<dbReference type="STRING" id="67767.A0A0J7JYH3"/>
<dbReference type="Proteomes" id="UP000036403">
    <property type="component" value="Unassembled WGS sequence"/>
</dbReference>
<accession>A0A0J7JYH3</accession>
<comment type="caution">
    <text evidence="3">The sequence shown here is derived from an EMBL/GenBank/DDBJ whole genome shotgun (WGS) entry which is preliminary data.</text>
</comment>
<gene>
    <name evidence="3" type="ORF">RF55_21375</name>
</gene>
<dbReference type="InterPro" id="IPR007889">
    <property type="entry name" value="HTH_Psq"/>
</dbReference>
<reference evidence="3 4" key="1">
    <citation type="submission" date="2015-04" db="EMBL/GenBank/DDBJ databases">
        <title>Lasius niger genome sequencing.</title>
        <authorList>
            <person name="Konorov E.A."/>
            <person name="Nikitin M.A."/>
            <person name="Kirill M.V."/>
            <person name="Chang P."/>
        </authorList>
    </citation>
    <scope>NUCLEOTIDE SEQUENCE [LARGE SCALE GENOMIC DNA]</scope>
    <source>
        <tissue evidence="3">Whole</tissue>
    </source>
</reference>
<dbReference type="OrthoDB" id="8195605at2759"/>